<comment type="caution">
    <text evidence="5">The sequence shown here is derived from an EMBL/GenBank/DDBJ whole genome shotgun (WGS) entry which is preliminary data.</text>
</comment>
<feature type="domain" description="Glycosyl-hydrolase family 116 N-terminal" evidence="4">
    <location>
        <begin position="116"/>
        <end position="390"/>
    </location>
</feature>
<dbReference type="InterPro" id="IPR012341">
    <property type="entry name" value="6hp_glycosidase-like_sf"/>
</dbReference>
<accession>A0ABT5BT27</accession>
<dbReference type="InterPro" id="IPR052566">
    <property type="entry name" value="Non-lysos_glucosylceramidase"/>
</dbReference>
<protein>
    <submittedName>
        <fullName evidence="5">Non-lysosomal glucosylceramidase</fullName>
    </submittedName>
</protein>
<sequence>MTLPLIPLRSLGVVAAGAVLVAATPASCGGGSSSSSSSDGGSGPGGAGAGTGTGAGTSQGPASSSSSAAGTGGAPPAVGSGGSEGGGPPAHVPGEPISIPAQAWSRGITDGVYEDGAPIGGFGAGTITWRFDGRFYKGRLDIGSSDQNVDNNAGFFMYQKAEGGDAQTRRLDKDGLGQGQATYSSLFPRSWVDYHGAAFPCKAKVEQYSPIIPGDYKKTSYPVGVYRWEITNPTGAPCDVAVMLTWKNDHGGNGAMVQTSGDDVGLVLTRGGGAPNSEGQGEFTLASRNAPGVVVSYQSADSVAALQSELANDGTLANTTGGHSLGAIAFKATVEPGKSAIVPIVLAWDIPVTQAGSGDRWYRAYTRHFGRTGNASWTIAAEALAEHEPWLWAIQDWQASVLDDPKYPEWLKGALFNELYYYAIAGTYWEAGAASGQPDDPDEDMFTSLESYIYPFYGTSDVRFYGSWALFSLWPDIDKQEVRQFCDSVTTTRSDRPRAIGTTAHDFGDTDTVFRKWNAYTYRDSTNWKDLNSKLVLMVYRDWALTGKTDKEFLDYCWPAVKMAMQKVKGQDGDGDGMPESNGIDQTYDDMDLHGNTAYCGGLFLAASEAAKELATAVGDTSLAGTYQTWFDQAKGGFESKLWTGAYYKIDTGSRDTSRIMSDQLAGQWYARALGLPPIVDPSHAASAFTKIYENNFKRFDGGTRGVVNVMTANGSVDGTSNQTRECWVGTSWGVVAGMIQEGLAAQAGEIGASLVDTIWKTDGLWFRTPEAWEGNGSIRAPYYMRATTLWAAKHAYDIAP</sequence>
<feature type="compositionally biased region" description="Low complexity" evidence="1">
    <location>
        <begin position="58"/>
        <end position="78"/>
    </location>
</feature>
<dbReference type="RefSeq" id="WP_272093337.1">
    <property type="nucleotide sequence ID" value="NZ_JAQNDK010000001.1"/>
</dbReference>
<gene>
    <name evidence="5" type="ORF">POL72_02285</name>
</gene>
<feature type="region of interest" description="Disordered" evidence="1">
    <location>
        <begin position="26"/>
        <end position="97"/>
    </location>
</feature>
<dbReference type="Pfam" id="PF12215">
    <property type="entry name" value="Glyco_hydr_116N"/>
    <property type="match status" value="1"/>
</dbReference>
<evidence type="ECO:0000259" key="4">
    <source>
        <dbReference type="Pfam" id="PF12215"/>
    </source>
</evidence>
<dbReference type="PANTHER" id="PTHR12654">
    <property type="entry name" value="BILE ACID BETA-GLUCOSIDASE-RELATED"/>
    <property type="match status" value="1"/>
</dbReference>
<dbReference type="Pfam" id="PF04685">
    <property type="entry name" value="DUF608"/>
    <property type="match status" value="1"/>
</dbReference>
<evidence type="ECO:0000256" key="2">
    <source>
        <dbReference type="SAM" id="SignalP"/>
    </source>
</evidence>
<reference evidence="5 6" key="1">
    <citation type="submission" date="2023-01" db="EMBL/GenBank/DDBJ databases">
        <title>Minimal conservation of predation-associated metabolite biosynthetic gene clusters underscores biosynthetic potential of Myxococcota including descriptions for ten novel species: Archangium lansinium sp. nov., Myxococcus landrumus sp. nov., Nannocystis bai.</title>
        <authorList>
            <person name="Ahearne A."/>
            <person name="Stevens C."/>
            <person name="Dowd S."/>
        </authorList>
    </citation>
    <scope>NUCLEOTIDE SEQUENCE [LARGE SCALE GENOMIC DNA]</scope>
    <source>
        <strain evidence="5 6">WIWO2</strain>
    </source>
</reference>
<keyword evidence="2" id="KW-0732">Signal</keyword>
<feature type="chain" id="PRO_5045525618" evidence="2">
    <location>
        <begin position="29"/>
        <end position="801"/>
    </location>
</feature>
<dbReference type="SUPFAM" id="SSF48208">
    <property type="entry name" value="Six-hairpin glycosidases"/>
    <property type="match status" value="1"/>
</dbReference>
<organism evidence="5 6">
    <name type="scientific">Sorangium atrum</name>
    <dbReference type="NCBI Taxonomy" id="2995308"/>
    <lineage>
        <taxon>Bacteria</taxon>
        <taxon>Pseudomonadati</taxon>
        <taxon>Myxococcota</taxon>
        <taxon>Polyangia</taxon>
        <taxon>Polyangiales</taxon>
        <taxon>Polyangiaceae</taxon>
        <taxon>Sorangium</taxon>
    </lineage>
</organism>
<evidence type="ECO:0000313" key="5">
    <source>
        <dbReference type="EMBL" id="MDC0676553.1"/>
    </source>
</evidence>
<feature type="domain" description="Glycosyl-hydrolase family 116 catalytic region" evidence="3">
    <location>
        <begin position="446"/>
        <end position="792"/>
    </location>
</feature>
<name>A0ABT5BT27_9BACT</name>
<feature type="signal peptide" evidence="2">
    <location>
        <begin position="1"/>
        <end position="28"/>
    </location>
</feature>
<dbReference type="PANTHER" id="PTHR12654:SF0">
    <property type="entry name" value="NON-LYSOSOMAL GLUCOSYLCERAMIDASE"/>
    <property type="match status" value="1"/>
</dbReference>
<evidence type="ECO:0000256" key="1">
    <source>
        <dbReference type="SAM" id="MobiDB-lite"/>
    </source>
</evidence>
<dbReference type="Gene3D" id="1.50.10.10">
    <property type="match status" value="1"/>
</dbReference>
<feature type="compositionally biased region" description="Gly residues" evidence="1">
    <location>
        <begin position="79"/>
        <end position="88"/>
    </location>
</feature>
<proteinExistence type="predicted"/>
<dbReference type="EMBL" id="JAQNDK010000001">
    <property type="protein sequence ID" value="MDC0676553.1"/>
    <property type="molecule type" value="Genomic_DNA"/>
</dbReference>
<dbReference type="Proteomes" id="UP001217485">
    <property type="component" value="Unassembled WGS sequence"/>
</dbReference>
<keyword evidence="6" id="KW-1185">Reference proteome</keyword>
<dbReference type="InterPro" id="IPR024462">
    <property type="entry name" value="GH116_N"/>
</dbReference>
<feature type="compositionally biased region" description="Gly residues" evidence="1">
    <location>
        <begin position="40"/>
        <end position="57"/>
    </location>
</feature>
<dbReference type="InterPro" id="IPR008928">
    <property type="entry name" value="6-hairpin_glycosidase_sf"/>
</dbReference>
<dbReference type="InterPro" id="IPR006775">
    <property type="entry name" value="GH116_catalytic"/>
</dbReference>
<evidence type="ECO:0000313" key="6">
    <source>
        <dbReference type="Proteomes" id="UP001217485"/>
    </source>
</evidence>
<feature type="compositionally biased region" description="Low complexity" evidence="1">
    <location>
        <begin position="26"/>
        <end position="39"/>
    </location>
</feature>
<evidence type="ECO:0000259" key="3">
    <source>
        <dbReference type="Pfam" id="PF04685"/>
    </source>
</evidence>